<dbReference type="STRING" id="105984.A0A427XMY2"/>
<dbReference type="InterPro" id="IPR035969">
    <property type="entry name" value="Rab-GAP_TBC_sf"/>
</dbReference>
<dbReference type="InterPro" id="IPR000195">
    <property type="entry name" value="Rab-GAP-TBC_dom"/>
</dbReference>
<dbReference type="SMART" id="SM00164">
    <property type="entry name" value="TBC"/>
    <property type="match status" value="1"/>
</dbReference>
<dbReference type="OrthoDB" id="406152at2759"/>
<dbReference type="NCBIfam" id="TIGR00537">
    <property type="entry name" value="hemK_rel_arch"/>
    <property type="match status" value="1"/>
</dbReference>
<evidence type="ECO:0000256" key="7">
    <source>
        <dbReference type="SAM" id="MobiDB-lite"/>
    </source>
</evidence>
<evidence type="ECO:0000256" key="1">
    <source>
        <dbReference type="ARBA" id="ARBA00004123"/>
    </source>
</evidence>
<evidence type="ECO:0000313" key="9">
    <source>
        <dbReference type="EMBL" id="RSH80220.1"/>
    </source>
</evidence>
<dbReference type="InterPro" id="IPR002052">
    <property type="entry name" value="DNA_methylase_N6_adenine_CS"/>
</dbReference>
<feature type="region of interest" description="Disordered" evidence="7">
    <location>
        <begin position="202"/>
        <end position="279"/>
    </location>
</feature>
<dbReference type="PANTHER" id="PTHR45875:SF1">
    <property type="entry name" value="METHYLTRANSFERASE N6AMT1"/>
    <property type="match status" value="1"/>
</dbReference>
<sequence>MSAHQDQLQERLRAFQTLLDGSREALEPRVETNTLRRLCARGIPDQPSHLRPLAYSLLLNTLPQDKKAWKTSARQQRDRYYDLVRSFMDELDIAPPPEDPLSAVDALALRIAKDIDRLDLPVLHARTAPSHLSPLSPPGPISGTDSSEATSSSSSGDEQQQHDESEDRATPRRPARQRTRLPPIPTRRALFSRVDALMAQLHQQPTAKGKRRESVSTPRIVLSGDRAPRERNPAPTPSLQLTIPEDSASRPSSPITLLSPQVPADGSEPPSPVSPTSAAALPDTHAEALMRLMYVFCRANPRWSYGPAFVEIAVPLYLVFCEANIAKAQRAGRARHAEEETYWAFWSLMSEFGDLVSGVPGDVAVTSALRRLGNRVRWADEPLWAVLKERNLDPALPLYTFRWLTTLLAHDRAHLIPIWDFLFAQPPTMADQMAPKLDLLIDMCVALVVMVKNQVVYPPQKTHPQSPKPNLWTGAEDTDIPGDPEDPDEAFVRCLQLFRNYPLDQVGGVWMLLNTTFELNQARRAALVAGEDPDTVAWAEARDAAANRKGWATARLRQAAQGASASTGRFFSSYAQSDTVAQLSKASTNFTANAMARWQAVPPVKAPEMKSPDWKGPDWKGLGSAAGRWFKKKDDDDASISGEEYEFNHSLPSTPGHLESPGRQHKAPTPENNKRFSYPVGLSTSMAARRSRSDSVASTSALSVTSLQDKLSGLASSLTVAPRPTETTPRVTSGPRPLLLSTSARRASNSHIPPSRSRSPTPGLASPPQRDSPLYRIGSRNSMGPRPRSPVPNKRGNMGDSIGSTAAFMAASRSSRNNSMSDSDFRHNDPYTPYESDASTVRSSEGGNGLGRGLALSPIEAETPAMPSLAAAMAQTQSAPAVAEPAPAPEPEEPLELPTPQIAHLTEEDYDHVYEPAEDSFILLDALEADARVIRAAKPALCVEIGSGSGIASTFIGTMLGPASAVMMSTDINPYATDATRRTGDANGVPLNPVLANLLAPLSQRMEGSVDLLIFNPPYVETEEAEMTATQQGRDIGGAWAGGNFGMSVTNLVLERLPTLLAPGGRFYLVAIHQNKPDEIIARMRAEGLECKTVIKRRAGRELLSVIRMVRPAAAPVASGILTPRKTVMPVIEESSVVEPARPTAVAGAVNATSLQPKSPQRSPGRRRKVDGGEADDEGEEDYGSLLDAYGDA</sequence>
<dbReference type="Pfam" id="PF05175">
    <property type="entry name" value="MTS"/>
    <property type="match status" value="1"/>
</dbReference>
<name>A0A427XMY2_9TREE</name>
<feature type="compositionally biased region" description="Polar residues" evidence="7">
    <location>
        <begin position="717"/>
        <end position="731"/>
    </location>
</feature>
<dbReference type="AlphaFoldDB" id="A0A427XMY2"/>
<reference evidence="9 10" key="1">
    <citation type="submission" date="2018-11" db="EMBL/GenBank/DDBJ databases">
        <title>Genome sequence of Apiotrichum porosum DSM 27194.</title>
        <authorList>
            <person name="Aliyu H."/>
            <person name="Gorte O."/>
            <person name="Ochsenreither K."/>
        </authorList>
    </citation>
    <scope>NUCLEOTIDE SEQUENCE [LARGE SCALE GENOMIC DNA]</scope>
    <source>
        <strain evidence="9 10">DSM 27194</strain>
    </source>
</reference>
<dbReference type="Pfam" id="PF00566">
    <property type="entry name" value="RabGAP-TBC"/>
    <property type="match status" value="1"/>
</dbReference>
<dbReference type="InterPro" id="IPR052190">
    <property type="entry name" value="Euk-Arch_PrmC-MTase"/>
</dbReference>
<keyword evidence="6" id="KW-0539">Nucleus</keyword>
<dbReference type="GO" id="GO:0008757">
    <property type="term" value="F:S-adenosylmethionine-dependent methyltransferase activity"/>
    <property type="evidence" value="ECO:0007669"/>
    <property type="project" value="TreeGrafter"/>
</dbReference>
<dbReference type="InterPro" id="IPR004557">
    <property type="entry name" value="PrmC-related"/>
</dbReference>
<dbReference type="GO" id="GO:0032259">
    <property type="term" value="P:methylation"/>
    <property type="evidence" value="ECO:0007669"/>
    <property type="project" value="UniProtKB-KW"/>
</dbReference>
<keyword evidence="5" id="KW-0949">S-adenosyl-L-methionine</keyword>
<evidence type="ECO:0000256" key="3">
    <source>
        <dbReference type="ARBA" id="ARBA00022603"/>
    </source>
</evidence>
<dbReference type="GO" id="GO:0003676">
    <property type="term" value="F:nucleic acid binding"/>
    <property type="evidence" value="ECO:0007669"/>
    <property type="project" value="InterPro"/>
</dbReference>
<feature type="compositionally biased region" description="Low complexity" evidence="7">
    <location>
        <begin position="141"/>
        <end position="158"/>
    </location>
</feature>
<dbReference type="Gene3D" id="3.40.50.150">
    <property type="entry name" value="Vaccinia Virus protein VP39"/>
    <property type="match status" value="1"/>
</dbReference>
<feature type="compositionally biased region" description="Polar residues" evidence="7">
    <location>
        <begin position="1151"/>
        <end position="1162"/>
    </location>
</feature>
<dbReference type="InterPro" id="IPR029063">
    <property type="entry name" value="SAM-dependent_MTases_sf"/>
</dbReference>
<feature type="region of interest" description="Disordered" evidence="7">
    <location>
        <begin position="646"/>
        <end position="678"/>
    </location>
</feature>
<feature type="compositionally biased region" description="Basic and acidic residues" evidence="7">
    <location>
        <begin position="159"/>
        <end position="170"/>
    </location>
</feature>
<evidence type="ECO:0000256" key="5">
    <source>
        <dbReference type="ARBA" id="ARBA00022691"/>
    </source>
</evidence>
<feature type="domain" description="Rab-GAP TBC" evidence="8">
    <location>
        <begin position="45"/>
        <end position="426"/>
    </location>
</feature>
<gene>
    <name evidence="9" type="ORF">EHS24_008793</name>
</gene>
<dbReference type="GO" id="GO:0005634">
    <property type="term" value="C:nucleus"/>
    <property type="evidence" value="ECO:0007669"/>
    <property type="project" value="UniProtKB-SubCell"/>
</dbReference>
<dbReference type="PROSITE" id="PS00092">
    <property type="entry name" value="N6_MTASE"/>
    <property type="match status" value="1"/>
</dbReference>
<evidence type="ECO:0000256" key="6">
    <source>
        <dbReference type="ARBA" id="ARBA00023242"/>
    </source>
</evidence>
<feature type="compositionally biased region" description="Polar residues" evidence="7">
    <location>
        <begin position="740"/>
        <end position="760"/>
    </location>
</feature>
<evidence type="ECO:0000256" key="4">
    <source>
        <dbReference type="ARBA" id="ARBA00022679"/>
    </source>
</evidence>
<evidence type="ECO:0000313" key="10">
    <source>
        <dbReference type="Proteomes" id="UP000279236"/>
    </source>
</evidence>
<feature type="compositionally biased region" description="Polar residues" evidence="7">
    <location>
        <begin position="249"/>
        <end position="259"/>
    </location>
</feature>
<proteinExistence type="inferred from homology"/>
<feature type="region of interest" description="Disordered" evidence="7">
    <location>
        <begin position="128"/>
        <end position="187"/>
    </location>
</feature>
<dbReference type="SUPFAM" id="SSF53335">
    <property type="entry name" value="S-adenosyl-L-methionine-dependent methyltransferases"/>
    <property type="match status" value="1"/>
</dbReference>
<comment type="similarity">
    <text evidence="2">Belongs to the eukaryotic/archaeal PrmC-related family.</text>
</comment>
<keyword evidence="4" id="KW-0808">Transferase</keyword>
<dbReference type="EMBL" id="RSCE01000008">
    <property type="protein sequence ID" value="RSH80220.1"/>
    <property type="molecule type" value="Genomic_DNA"/>
</dbReference>
<dbReference type="Proteomes" id="UP000279236">
    <property type="component" value="Unassembled WGS sequence"/>
</dbReference>
<feature type="region of interest" description="Disordered" evidence="7">
    <location>
        <begin position="717"/>
        <end position="852"/>
    </location>
</feature>
<dbReference type="GO" id="GO:0035657">
    <property type="term" value="C:eRF1 methyltransferase complex"/>
    <property type="evidence" value="ECO:0007669"/>
    <property type="project" value="TreeGrafter"/>
</dbReference>
<dbReference type="RefSeq" id="XP_028475167.1">
    <property type="nucleotide sequence ID" value="XM_028624095.1"/>
</dbReference>
<protein>
    <recommendedName>
        <fullName evidence="8">Rab-GAP TBC domain-containing protein</fullName>
    </recommendedName>
</protein>
<comment type="subcellular location">
    <subcellularLocation>
        <location evidence="1">Nucleus</location>
    </subcellularLocation>
</comment>
<accession>A0A427XMY2</accession>
<dbReference type="GO" id="GO:0008276">
    <property type="term" value="F:protein methyltransferase activity"/>
    <property type="evidence" value="ECO:0007669"/>
    <property type="project" value="TreeGrafter"/>
</dbReference>
<dbReference type="SUPFAM" id="SSF47923">
    <property type="entry name" value="Ypt/Rab-GAP domain of gyp1p"/>
    <property type="match status" value="3"/>
</dbReference>
<feature type="compositionally biased region" description="Acidic residues" evidence="7">
    <location>
        <begin position="1173"/>
        <end position="1183"/>
    </location>
</feature>
<dbReference type="PROSITE" id="PS50086">
    <property type="entry name" value="TBC_RABGAP"/>
    <property type="match status" value="1"/>
</dbReference>
<evidence type="ECO:0000256" key="2">
    <source>
        <dbReference type="ARBA" id="ARBA00006149"/>
    </source>
</evidence>
<organism evidence="9 10">
    <name type="scientific">Apiotrichum porosum</name>
    <dbReference type="NCBI Taxonomy" id="105984"/>
    <lineage>
        <taxon>Eukaryota</taxon>
        <taxon>Fungi</taxon>
        <taxon>Dikarya</taxon>
        <taxon>Basidiomycota</taxon>
        <taxon>Agaricomycotina</taxon>
        <taxon>Tremellomycetes</taxon>
        <taxon>Trichosporonales</taxon>
        <taxon>Trichosporonaceae</taxon>
        <taxon>Apiotrichum</taxon>
    </lineage>
</organism>
<dbReference type="GeneID" id="39593336"/>
<dbReference type="FunFam" id="3.40.50.150:FF:000077">
    <property type="entry name" value="HemK methyltransferase family member 2"/>
    <property type="match status" value="1"/>
</dbReference>
<feature type="region of interest" description="Disordered" evidence="7">
    <location>
        <begin position="459"/>
        <end position="478"/>
    </location>
</feature>
<feature type="region of interest" description="Disordered" evidence="7">
    <location>
        <begin position="1148"/>
        <end position="1193"/>
    </location>
</feature>
<dbReference type="Gene3D" id="1.10.472.80">
    <property type="entry name" value="Ypt/Rab-GAP domain of gyp1p, domain 3"/>
    <property type="match status" value="1"/>
</dbReference>
<evidence type="ECO:0000259" key="8">
    <source>
        <dbReference type="PROSITE" id="PS50086"/>
    </source>
</evidence>
<keyword evidence="10" id="KW-1185">Reference proteome</keyword>
<dbReference type="InterPro" id="IPR007848">
    <property type="entry name" value="Small_mtfrase_dom"/>
</dbReference>
<feature type="compositionally biased region" description="Low complexity" evidence="7">
    <location>
        <begin position="806"/>
        <end position="822"/>
    </location>
</feature>
<comment type="caution">
    <text evidence="9">The sequence shown here is derived from an EMBL/GenBank/DDBJ whole genome shotgun (WGS) entry which is preliminary data.</text>
</comment>
<keyword evidence="3" id="KW-0489">Methyltransferase</keyword>
<dbReference type="PANTHER" id="PTHR45875">
    <property type="entry name" value="METHYLTRANSFERASE N6AMT1"/>
    <property type="match status" value="1"/>
</dbReference>